<dbReference type="NCBIfam" id="NF006335">
    <property type="entry name" value="PRK08565.1"/>
    <property type="match status" value="1"/>
</dbReference>
<feature type="domain" description="RNA polymerase Rpb2" evidence="17">
    <location>
        <begin position="479"/>
        <end position="543"/>
    </location>
</feature>
<dbReference type="SUPFAM" id="SSF64484">
    <property type="entry name" value="beta and beta-prime subunits of DNA dependent RNA-polymerase"/>
    <property type="match status" value="1"/>
</dbReference>
<feature type="domain" description="RNA polymerase beta subunit protrusion" evidence="16">
    <location>
        <begin position="14"/>
        <end position="453"/>
    </location>
</feature>
<feature type="domain" description="RNA polymerase Rpb2" evidence="19">
    <location>
        <begin position="653"/>
        <end position="743"/>
    </location>
</feature>
<dbReference type="Gene3D" id="3.90.1100.10">
    <property type="match status" value="2"/>
</dbReference>
<dbReference type="Pfam" id="PF04561">
    <property type="entry name" value="RNA_pol_Rpb2_2"/>
    <property type="match status" value="1"/>
</dbReference>
<feature type="domain" description="RNA polymerase Rpb2" evidence="14">
    <location>
        <begin position="1123"/>
        <end position="1215"/>
    </location>
</feature>
<dbReference type="Proteomes" id="UP000273278">
    <property type="component" value="Chromosome"/>
</dbReference>
<dbReference type="Gene3D" id="2.40.50.150">
    <property type="match status" value="1"/>
</dbReference>
<evidence type="ECO:0000256" key="7">
    <source>
        <dbReference type="ARBA" id="ARBA00022833"/>
    </source>
</evidence>
<gene>
    <name evidence="20" type="ORF">BKD89_07995</name>
</gene>
<dbReference type="Pfam" id="PF00562">
    <property type="entry name" value="RNA_pol_Rpb2_6"/>
    <property type="match status" value="1"/>
</dbReference>
<evidence type="ECO:0000313" key="20">
    <source>
        <dbReference type="EMBL" id="AYQ55726.1"/>
    </source>
</evidence>
<dbReference type="EC" id="2.7.7.6" evidence="2"/>
<dbReference type="InterPro" id="IPR015712">
    <property type="entry name" value="DNA-dir_RNA_pol_su2"/>
</dbReference>
<dbReference type="EMBL" id="CP017686">
    <property type="protein sequence ID" value="AYQ55726.1"/>
    <property type="molecule type" value="Genomic_DNA"/>
</dbReference>
<evidence type="ECO:0000256" key="10">
    <source>
        <dbReference type="ARBA" id="ARBA00026163"/>
    </source>
</evidence>
<comment type="catalytic activity">
    <reaction evidence="11">
        <text>RNA(n) + a ribonucleoside 5'-triphosphate = RNA(n+1) + diphosphate</text>
        <dbReference type="Rhea" id="RHEA:21248"/>
        <dbReference type="Rhea" id="RHEA-COMP:14527"/>
        <dbReference type="Rhea" id="RHEA-COMP:17342"/>
        <dbReference type="ChEBI" id="CHEBI:33019"/>
        <dbReference type="ChEBI" id="CHEBI:61557"/>
        <dbReference type="ChEBI" id="CHEBI:140395"/>
        <dbReference type="EC" id="2.7.7.6"/>
    </reaction>
</comment>
<dbReference type="InterPro" id="IPR007120">
    <property type="entry name" value="DNA-dir_RNAP_su2_dom"/>
</dbReference>
<dbReference type="CDD" id="cd00653">
    <property type="entry name" value="RNA_pol_B_RPB2"/>
    <property type="match status" value="1"/>
</dbReference>
<dbReference type="InterPro" id="IPR007644">
    <property type="entry name" value="RNA_pol_bsu_protrusion"/>
</dbReference>
<evidence type="ECO:0000259" key="13">
    <source>
        <dbReference type="Pfam" id="PF00562"/>
    </source>
</evidence>
<dbReference type="InterPro" id="IPR007647">
    <property type="entry name" value="RNA_pol_Rpb2_5"/>
</dbReference>
<evidence type="ECO:0000259" key="16">
    <source>
        <dbReference type="Pfam" id="PF04563"/>
    </source>
</evidence>
<dbReference type="AlphaFoldDB" id="A0A3G3IIR7"/>
<dbReference type="Pfam" id="PF04560">
    <property type="entry name" value="RNA_pol_Rpb2_7"/>
    <property type="match status" value="1"/>
</dbReference>
<proteinExistence type="inferred from homology"/>
<sequence>MRDLVNLYFRDKDIVNHHIASFDDFLATPDNPNSRMQRIVDDIRVPTDDATRGIIKLDPERTNGRDIEIVIGRRRLEDGSIDPQSKPTIRIEEPKVIEANGYCHDITPMEARLRNLNYMSPVYVRFEVYEDGVEKDVENGGWVHVGDLPMMVKSKGCNLYRSNIEARLERKISDDEYAQEIIKQKEDPREPGGYFIIGGTERVLITLEDLAPNRVMVEYNERYGAAVETAKVFSQREGYRALTQVEKKKDGTLMVSVPVVSGEIPLIALMKALGMEKDSDIYETIVSDDGMANIVYANIEGSFDINSKTGLPVSQSPPSSSDKVLPGYHTTEDALLYLERNFAAGQAKEYRIKKVESILDRSLLPHLGDTKEDRMKKAIYLGRIAKSVLELSLGKRKEDDKDHYANKRLKLSGDLMEDLFRTSFSSLMKDLKYQLERNMGRKKNDYSVASSIRPDLFTHKLLHALATGNWVGGRAGVSQLLDRTSNMSAMSHLRRITSSLTRSQPHFEARDLHPTQWGRLCPSETPEGQNCGLVKNAALIIDVSEAFPENEVIRMLREFGLASVKEEDTRVFVNGNLVGTYSDPEKLVSEIRERRRYGLINSSINIRYDDEMGEVIINCDDGRLRRPLLVLKDGRTIITRKHIEGIREGKVTWDDLFRDGILEWLDAEEEEDSLVLVRPYNTPKRCPCCGHALSETDVDWMNPGKAEKFCELSCKWCHDKFNVPSNIIGEDGKSEYTHMEVDPMIILGVAAGIVPYPEHNSAPRITMGAGMAKQALGISTANYRIRPDTRGHVMHYPQVPMVQTQTMDYMGYKYRPAGQNFCIAVLSYHGYNIEDAIVMNKSSVQRGLGRSTFMRSYRAEERRYPGGQEDHFEIPSPDIVGARADEAYQSLGEDGLISPESYVQGSDVLIGKTSPPRFLEEETDFLTPQKRRETSVTVRPGEKGFVDSVIVTESENGSRLVRVKVRDERIPELGDKFCSRFGQKGVVGRLVDQCDMPFTSDGVTPDLVVNPHGIPSRMTVGHVLEMIAGKVGSMEGRTIDGTAFSGENEESIRDGLVRNGFNRSGKEIMYDGRTGRMIQTEVYTGVIFYEKLHHMVSGKLHVRSRGPVQILTRQPTEGRSRQGGLRFGEMERDCLIGHGAAMVIKDRLLDESDGTQQYVCGNPACGHIAIMDRRGQLYCPVCGNNSSVYLIQTSYAFKLLMDELLSLGVAMRLQLEDLS</sequence>
<reference evidence="20 21" key="1">
    <citation type="submission" date="2016-10" db="EMBL/GenBank/DDBJ databases">
        <title>Complete genome of the TMA-utilizing, human hosted archaeon Methanomethylophilus alvus Gen. nov, sp. nov., strain Mx-05, derived from a pure culture.</title>
        <authorList>
            <person name="Brugere J.-F."/>
            <person name="Ben Hania W."/>
            <person name="Chaudhary P.P."/>
            <person name="Gaci N."/>
            <person name="Borrel G."/>
            <person name="Cao Van Tuat L."/>
            <person name="Fardeau M.-L."/>
            <person name="Harris H.M.B."/>
            <person name="O'Toole P.W."/>
            <person name="Ollivier B."/>
        </authorList>
    </citation>
    <scope>NUCLEOTIDE SEQUENCE [LARGE SCALE GENOMIC DNA]</scope>
    <source>
        <strain evidence="20 21">Mx-05</strain>
    </source>
</reference>
<dbReference type="Pfam" id="PF04563">
    <property type="entry name" value="RNA_pol_Rpb2_1"/>
    <property type="match status" value="1"/>
</dbReference>
<dbReference type="InterPro" id="IPR007641">
    <property type="entry name" value="RNA_pol_Rpb2_7"/>
</dbReference>
<dbReference type="InterPro" id="IPR007645">
    <property type="entry name" value="RNA_pol_Rpb2_3"/>
</dbReference>
<accession>A0A3G3IIR7</accession>
<dbReference type="NCBIfam" id="NF007175">
    <property type="entry name" value="PRK09606.1"/>
    <property type="match status" value="1"/>
</dbReference>
<dbReference type="GO" id="GO:0003677">
    <property type="term" value="F:DNA binding"/>
    <property type="evidence" value="ECO:0007669"/>
    <property type="project" value="InterPro"/>
</dbReference>
<evidence type="ECO:0000256" key="1">
    <source>
        <dbReference type="ARBA" id="ARBA00006835"/>
    </source>
</evidence>
<dbReference type="Pfam" id="PF04567">
    <property type="entry name" value="RNA_pol_Rpb2_5"/>
    <property type="match status" value="1"/>
</dbReference>
<evidence type="ECO:0000256" key="9">
    <source>
        <dbReference type="ARBA" id="ARBA00025838"/>
    </source>
</evidence>
<protein>
    <recommendedName>
        <fullName evidence="10">DNA-directed RNA polymerase subunit Rpo2</fullName>
        <ecNumber evidence="2">2.7.7.6</ecNumber>
    </recommendedName>
</protein>
<evidence type="ECO:0000259" key="14">
    <source>
        <dbReference type="Pfam" id="PF04560"/>
    </source>
</evidence>
<dbReference type="Pfam" id="PF04566">
    <property type="entry name" value="RNA_pol_Rpb2_4"/>
    <property type="match status" value="1"/>
</dbReference>
<evidence type="ECO:0000259" key="18">
    <source>
        <dbReference type="Pfam" id="PF04566"/>
    </source>
</evidence>
<dbReference type="GO" id="GO:0000428">
    <property type="term" value="C:DNA-directed RNA polymerase complex"/>
    <property type="evidence" value="ECO:0007669"/>
    <property type="project" value="UniProtKB-KW"/>
</dbReference>
<dbReference type="Gene3D" id="3.90.1110.10">
    <property type="entry name" value="RNA polymerase Rpb2, domain 2"/>
    <property type="match status" value="1"/>
</dbReference>
<dbReference type="NCBIfam" id="TIGR03670">
    <property type="entry name" value="rpoB_arch"/>
    <property type="match status" value="1"/>
</dbReference>
<dbReference type="InterPro" id="IPR014724">
    <property type="entry name" value="RNA_pol_RPB2_OB-fold"/>
</dbReference>
<feature type="domain" description="RNA polymerase Rpb2" evidence="15">
    <location>
        <begin position="212"/>
        <end position="410"/>
    </location>
</feature>
<keyword evidence="7" id="KW-0862">Zinc</keyword>
<dbReference type="InterPro" id="IPR007646">
    <property type="entry name" value="RNA_pol_Rpb2_4"/>
</dbReference>
<feature type="domain" description="RNA polymerase Rpb2" evidence="18">
    <location>
        <begin position="571"/>
        <end position="631"/>
    </location>
</feature>
<comment type="similarity">
    <text evidence="1 12">Belongs to the RNA polymerase beta chain family.</text>
</comment>
<evidence type="ECO:0000259" key="17">
    <source>
        <dbReference type="Pfam" id="PF04565"/>
    </source>
</evidence>
<evidence type="ECO:0000259" key="19">
    <source>
        <dbReference type="Pfam" id="PF04567"/>
    </source>
</evidence>
<keyword evidence="4" id="KW-0808">Transferase</keyword>
<comment type="subunit">
    <text evidence="9">Part of the RNA polymerase complex.</text>
</comment>
<dbReference type="InterPro" id="IPR007642">
    <property type="entry name" value="RNA_pol_Rpb2_2"/>
</dbReference>
<evidence type="ECO:0000256" key="8">
    <source>
        <dbReference type="ARBA" id="ARBA00023163"/>
    </source>
</evidence>
<evidence type="ECO:0000256" key="2">
    <source>
        <dbReference type="ARBA" id="ARBA00012418"/>
    </source>
</evidence>
<evidence type="ECO:0000313" key="21">
    <source>
        <dbReference type="Proteomes" id="UP000273278"/>
    </source>
</evidence>
<keyword evidence="6" id="KW-0479">Metal-binding</keyword>
<evidence type="ECO:0000256" key="5">
    <source>
        <dbReference type="ARBA" id="ARBA00022695"/>
    </source>
</evidence>
<keyword evidence="8" id="KW-0804">Transcription</keyword>
<keyword evidence="3 20" id="KW-0240">DNA-directed RNA polymerase</keyword>
<name>A0A3G3IIR7_9ARCH</name>
<dbReference type="InterPro" id="IPR019969">
    <property type="entry name" value="RNAP_Rpo2"/>
</dbReference>
<organism evidence="20 21">
    <name type="scientific">Methanomethylophilus alvi</name>
    <dbReference type="NCBI Taxonomy" id="1291540"/>
    <lineage>
        <taxon>Archaea</taxon>
        <taxon>Methanobacteriati</taxon>
        <taxon>Thermoplasmatota</taxon>
        <taxon>Thermoplasmata</taxon>
        <taxon>Methanomassiliicoccales</taxon>
        <taxon>Methanomethylophilaceae</taxon>
        <taxon>Methanomethylophilus</taxon>
    </lineage>
</organism>
<evidence type="ECO:0000256" key="4">
    <source>
        <dbReference type="ARBA" id="ARBA00022679"/>
    </source>
</evidence>
<dbReference type="Pfam" id="PF04565">
    <property type="entry name" value="RNA_pol_Rpb2_3"/>
    <property type="match status" value="1"/>
</dbReference>
<evidence type="ECO:0000256" key="3">
    <source>
        <dbReference type="ARBA" id="ARBA00022478"/>
    </source>
</evidence>
<keyword evidence="5" id="KW-0548">Nucleotidyltransferase</keyword>
<feature type="domain" description="DNA-directed RNA polymerase subunit 2 hybrid-binding" evidence="13">
    <location>
        <begin position="751"/>
        <end position="1121"/>
    </location>
</feature>
<dbReference type="GO" id="GO:0006351">
    <property type="term" value="P:DNA-templated transcription"/>
    <property type="evidence" value="ECO:0007669"/>
    <property type="project" value="InterPro"/>
</dbReference>
<dbReference type="Gene3D" id="2.40.270.10">
    <property type="entry name" value="DNA-directed RNA polymerase, subunit 2, domain 6"/>
    <property type="match status" value="1"/>
</dbReference>
<dbReference type="InterPro" id="IPR037034">
    <property type="entry name" value="RNA_pol_Rpb2_2_sf"/>
</dbReference>
<dbReference type="GeneID" id="41322396"/>
<evidence type="ECO:0000259" key="15">
    <source>
        <dbReference type="Pfam" id="PF04561"/>
    </source>
</evidence>
<dbReference type="Gene3D" id="3.90.1800.10">
    <property type="entry name" value="RNA polymerase alpha subunit dimerisation domain"/>
    <property type="match status" value="1"/>
</dbReference>
<dbReference type="OMA" id="CYDRNDS"/>
<evidence type="ECO:0000256" key="11">
    <source>
        <dbReference type="ARBA" id="ARBA00048552"/>
    </source>
</evidence>
<dbReference type="GO" id="GO:0003899">
    <property type="term" value="F:DNA-directed RNA polymerase activity"/>
    <property type="evidence" value="ECO:0007669"/>
    <property type="project" value="UniProtKB-EC"/>
</dbReference>
<evidence type="ECO:0000256" key="12">
    <source>
        <dbReference type="RuleBase" id="RU000434"/>
    </source>
</evidence>
<dbReference type="GO" id="GO:0032549">
    <property type="term" value="F:ribonucleoside binding"/>
    <property type="evidence" value="ECO:0007669"/>
    <property type="project" value="InterPro"/>
</dbReference>
<dbReference type="InterPro" id="IPR037033">
    <property type="entry name" value="DNA-dir_RNAP_su2_hyb_sf"/>
</dbReference>
<dbReference type="RefSeq" id="WP_015505507.1">
    <property type="nucleotide sequence ID" value="NZ_CAYARL010000009.1"/>
</dbReference>
<evidence type="ECO:0000256" key="6">
    <source>
        <dbReference type="ARBA" id="ARBA00022723"/>
    </source>
</evidence>
<dbReference type="PANTHER" id="PTHR20856">
    <property type="entry name" value="DNA-DIRECTED RNA POLYMERASE I SUBUNIT 2"/>
    <property type="match status" value="1"/>
</dbReference>
<dbReference type="GO" id="GO:0008270">
    <property type="term" value="F:zinc ion binding"/>
    <property type="evidence" value="ECO:0007669"/>
    <property type="project" value="InterPro"/>
</dbReference>